<dbReference type="GO" id="GO:0005743">
    <property type="term" value="C:mitochondrial inner membrane"/>
    <property type="evidence" value="ECO:0007669"/>
    <property type="project" value="UniProtKB-SubCell"/>
</dbReference>
<feature type="domain" description="NADH:quinone oxidoreductase/Mrp antiporter transmembrane" evidence="19">
    <location>
        <begin position="23"/>
        <end position="201"/>
    </location>
</feature>
<feature type="transmembrane region" description="Helical" evidence="18">
    <location>
        <begin position="146"/>
        <end position="164"/>
    </location>
</feature>
<dbReference type="PANTHER" id="PTHR46552:SF1">
    <property type="entry name" value="NADH-UBIQUINONE OXIDOREDUCTASE CHAIN 2"/>
    <property type="match status" value="1"/>
</dbReference>
<feature type="transmembrane region" description="Helical" evidence="18">
    <location>
        <begin position="220"/>
        <end position="241"/>
    </location>
</feature>
<dbReference type="InterPro" id="IPR001750">
    <property type="entry name" value="ND/Mrp_TM"/>
</dbReference>
<keyword evidence="12" id="KW-0520">NAD</keyword>
<evidence type="ECO:0000256" key="13">
    <source>
        <dbReference type="ARBA" id="ARBA00023075"/>
    </source>
</evidence>
<dbReference type="EMBL" id="DQ991936">
    <property type="protein sequence ID" value="ABL09084.1"/>
    <property type="molecule type" value="Genomic_DNA"/>
</dbReference>
<dbReference type="EC" id="7.1.1.2" evidence="3"/>
<dbReference type="GO" id="GO:0006120">
    <property type="term" value="P:mitochondrial electron transport, NADH to ubiquinone"/>
    <property type="evidence" value="ECO:0007669"/>
    <property type="project" value="TreeGrafter"/>
</dbReference>
<feature type="transmembrane region" description="Helical" evidence="18">
    <location>
        <begin position="253"/>
        <end position="274"/>
    </location>
</feature>
<keyword evidence="15 18" id="KW-0472">Membrane</keyword>
<keyword evidence="11 18" id="KW-1133">Transmembrane helix</keyword>
<reference evidence="20" key="1">
    <citation type="journal article" date="2011" name="Mar. Genomics">
        <title>Crawling through time: Transition of snails to slugs dating back to the Paleozoic, based on mitochondrial phylogenomics.</title>
        <authorList>
            <person name="Medina M."/>
            <person name="Lal S."/>
            <person name="Valles Y."/>
            <person name="Takaoka T.L."/>
            <person name="Dayrat B.A."/>
            <person name="Boore J.L."/>
            <person name="Gosliner T."/>
        </authorList>
    </citation>
    <scope>NUCLEOTIDE SEQUENCE</scope>
</reference>
<evidence type="ECO:0000256" key="8">
    <source>
        <dbReference type="ARBA" id="ARBA00022792"/>
    </source>
</evidence>
<evidence type="ECO:0000256" key="3">
    <source>
        <dbReference type="ARBA" id="ARBA00012944"/>
    </source>
</evidence>
<dbReference type="InterPro" id="IPR050175">
    <property type="entry name" value="Complex_I_Subunit_2"/>
</dbReference>
<sequence>MSVSNLIFFSMLVLGPFISLTSCSWILCWVGMEISFLGLIPLLLIGNKTLSKESSMKLFCMQALGSAFILVGGLVVFSLKGLDSFYAVVIMYGLILKLGLFPGHFWVISVLFGLDLVSMSVVLGPLKIPPLLFLSEMMMIYPNMSEFMFALCGITAIQGAILGLNQTNTRAMLAASSIVHAGWLGISCVSGSLWVYFSIYVTSVYFCLSFMWVEDSFSASLSLLSLSGLPPFFMFLAKFSVIQCLLQNLHSPMWLILPLLGSVISLVFYLKFFYSYHISSKRNSNLPGLALGFVILNSGAVWFFFTG</sequence>
<evidence type="ECO:0000256" key="4">
    <source>
        <dbReference type="ARBA" id="ARBA00021008"/>
    </source>
</evidence>
<gene>
    <name evidence="20" type="primary">ND2</name>
</gene>
<evidence type="ECO:0000256" key="14">
    <source>
        <dbReference type="ARBA" id="ARBA00023128"/>
    </source>
</evidence>
<feature type="transmembrane region" description="Helical" evidence="18">
    <location>
        <begin position="58"/>
        <end position="78"/>
    </location>
</feature>
<evidence type="ECO:0000256" key="18">
    <source>
        <dbReference type="SAM" id="Phobius"/>
    </source>
</evidence>
<dbReference type="Pfam" id="PF00361">
    <property type="entry name" value="Proton_antipo_M"/>
    <property type="match status" value="1"/>
</dbReference>
<evidence type="ECO:0000256" key="12">
    <source>
        <dbReference type="ARBA" id="ARBA00023027"/>
    </source>
</evidence>
<keyword evidence="9" id="KW-1278">Translocase</keyword>
<evidence type="ECO:0000313" key="20">
    <source>
        <dbReference type="EMBL" id="ABL09084.1"/>
    </source>
</evidence>
<comment type="similarity">
    <text evidence="2">Belongs to the complex I subunit 2 family.</text>
</comment>
<dbReference type="PANTHER" id="PTHR46552">
    <property type="entry name" value="NADH-UBIQUINONE OXIDOREDUCTASE CHAIN 2"/>
    <property type="match status" value="1"/>
</dbReference>
<evidence type="ECO:0000256" key="11">
    <source>
        <dbReference type="ARBA" id="ARBA00022989"/>
    </source>
</evidence>
<protein>
    <recommendedName>
        <fullName evidence="4">NADH-ubiquinone oxidoreductase chain 2</fullName>
        <ecNumber evidence="3">7.1.1.2</ecNumber>
    </recommendedName>
    <alternativeName>
        <fullName evidence="16">NADH dehydrogenase subunit 2</fullName>
    </alternativeName>
</protein>
<evidence type="ECO:0000256" key="5">
    <source>
        <dbReference type="ARBA" id="ARBA00022448"/>
    </source>
</evidence>
<keyword evidence="7 18" id="KW-0812">Transmembrane</keyword>
<proteinExistence type="inferred from homology"/>
<evidence type="ECO:0000256" key="1">
    <source>
        <dbReference type="ARBA" id="ARBA00004448"/>
    </source>
</evidence>
<evidence type="ECO:0000256" key="17">
    <source>
        <dbReference type="ARBA" id="ARBA00049551"/>
    </source>
</evidence>
<keyword evidence="10" id="KW-0249">Electron transport</keyword>
<evidence type="ECO:0000259" key="19">
    <source>
        <dbReference type="Pfam" id="PF00361"/>
    </source>
</evidence>
<keyword evidence="14 20" id="KW-0496">Mitochondrion</keyword>
<evidence type="ECO:0000256" key="16">
    <source>
        <dbReference type="ARBA" id="ARBA00031028"/>
    </source>
</evidence>
<keyword evidence="5" id="KW-0813">Transport</keyword>
<geneLocation type="mitochondrion" evidence="20"/>
<evidence type="ECO:0000256" key="15">
    <source>
        <dbReference type="ARBA" id="ARBA00023136"/>
    </source>
</evidence>
<dbReference type="GO" id="GO:0008137">
    <property type="term" value="F:NADH dehydrogenase (ubiquinone) activity"/>
    <property type="evidence" value="ECO:0007669"/>
    <property type="project" value="UniProtKB-EC"/>
</dbReference>
<evidence type="ECO:0000256" key="6">
    <source>
        <dbReference type="ARBA" id="ARBA00022660"/>
    </source>
</evidence>
<name>E6Y1D1_9EUPU</name>
<keyword evidence="8" id="KW-0999">Mitochondrion inner membrane</keyword>
<feature type="transmembrane region" description="Helical" evidence="18">
    <location>
        <begin position="84"/>
        <end position="100"/>
    </location>
</feature>
<accession>E6Y1D1</accession>
<evidence type="ECO:0000256" key="10">
    <source>
        <dbReference type="ARBA" id="ARBA00022982"/>
    </source>
</evidence>
<dbReference type="AlphaFoldDB" id="E6Y1D1"/>
<comment type="subcellular location">
    <subcellularLocation>
        <location evidence="1">Mitochondrion inner membrane</location>
        <topology evidence="1">Multi-pass membrane protein</topology>
    </subcellularLocation>
</comment>
<evidence type="ECO:0000256" key="9">
    <source>
        <dbReference type="ARBA" id="ARBA00022967"/>
    </source>
</evidence>
<evidence type="ECO:0000256" key="2">
    <source>
        <dbReference type="ARBA" id="ARBA00007012"/>
    </source>
</evidence>
<evidence type="ECO:0000256" key="7">
    <source>
        <dbReference type="ARBA" id="ARBA00022692"/>
    </source>
</evidence>
<feature type="transmembrane region" description="Helical" evidence="18">
    <location>
        <begin position="286"/>
        <end position="305"/>
    </location>
</feature>
<organism evidence="20">
    <name type="scientific">Onchidella borealis</name>
    <dbReference type="NCBI Taxonomy" id="244421"/>
    <lineage>
        <taxon>Eukaryota</taxon>
        <taxon>Metazoa</taxon>
        <taxon>Spiralia</taxon>
        <taxon>Lophotrochozoa</taxon>
        <taxon>Mollusca</taxon>
        <taxon>Gastropoda</taxon>
        <taxon>Heterobranchia</taxon>
        <taxon>Euthyneura</taxon>
        <taxon>Panpulmonata</taxon>
        <taxon>Eupulmonata</taxon>
        <taxon>Systellommatophora</taxon>
        <taxon>Onchidioidea</taxon>
        <taxon>Onchidiidae</taxon>
        <taxon>Onchidella</taxon>
    </lineage>
</organism>
<keyword evidence="6" id="KW-0679">Respiratory chain</keyword>
<comment type="catalytic activity">
    <reaction evidence="17">
        <text>a ubiquinone + NADH + 5 H(+)(in) = a ubiquinol + NAD(+) + 4 H(+)(out)</text>
        <dbReference type="Rhea" id="RHEA:29091"/>
        <dbReference type="Rhea" id="RHEA-COMP:9565"/>
        <dbReference type="Rhea" id="RHEA-COMP:9566"/>
        <dbReference type="ChEBI" id="CHEBI:15378"/>
        <dbReference type="ChEBI" id="CHEBI:16389"/>
        <dbReference type="ChEBI" id="CHEBI:17976"/>
        <dbReference type="ChEBI" id="CHEBI:57540"/>
        <dbReference type="ChEBI" id="CHEBI:57945"/>
        <dbReference type="EC" id="7.1.1.2"/>
    </reaction>
</comment>
<keyword evidence="13" id="KW-0830">Ubiquinone</keyword>